<dbReference type="GO" id="GO:0004417">
    <property type="term" value="F:hydroxyethylthiazole kinase activity"/>
    <property type="evidence" value="ECO:0007669"/>
    <property type="project" value="UniProtKB-UniRule"/>
</dbReference>
<dbReference type="PIRSF" id="PIRSF000513">
    <property type="entry name" value="Thz_kinase"/>
    <property type="match status" value="1"/>
</dbReference>
<keyword evidence="6 11" id="KW-0547">Nucleotide-binding</keyword>
<organism evidence="12 13">
    <name type="scientific">Sediminivirga luteola</name>
    <dbReference type="NCBI Taxonomy" id="1774748"/>
    <lineage>
        <taxon>Bacteria</taxon>
        <taxon>Bacillati</taxon>
        <taxon>Actinomycetota</taxon>
        <taxon>Actinomycetes</taxon>
        <taxon>Micrococcales</taxon>
        <taxon>Brevibacteriaceae</taxon>
        <taxon>Sediminivirga</taxon>
    </lineage>
</organism>
<keyword evidence="7 11" id="KW-0418">Kinase</keyword>
<evidence type="ECO:0000256" key="8">
    <source>
        <dbReference type="ARBA" id="ARBA00022840"/>
    </source>
</evidence>
<comment type="similarity">
    <text evidence="11">Belongs to the Thz kinase family.</text>
</comment>
<comment type="caution">
    <text evidence="12">The sequence shown here is derived from an EMBL/GenBank/DDBJ whole genome shotgun (WGS) entry which is preliminary data.</text>
</comment>
<proteinExistence type="inferred from homology"/>
<evidence type="ECO:0000313" key="13">
    <source>
        <dbReference type="Proteomes" id="UP000616114"/>
    </source>
</evidence>
<protein>
    <recommendedName>
        <fullName evidence="11">Hydroxyethylthiazole kinase</fullName>
        <ecNumber evidence="11">2.7.1.50</ecNumber>
    </recommendedName>
    <alternativeName>
        <fullName evidence="11">4-methyl-5-beta-hydroxyethylthiazole kinase</fullName>
        <shortName evidence="11">TH kinase</shortName>
        <shortName evidence="11">Thz kinase</shortName>
    </alternativeName>
</protein>
<dbReference type="Proteomes" id="UP000616114">
    <property type="component" value="Unassembled WGS sequence"/>
</dbReference>
<keyword evidence="9 11" id="KW-0460">Magnesium</keyword>
<evidence type="ECO:0000256" key="1">
    <source>
        <dbReference type="ARBA" id="ARBA00001771"/>
    </source>
</evidence>
<dbReference type="GO" id="GO:0000287">
    <property type="term" value="F:magnesium ion binding"/>
    <property type="evidence" value="ECO:0007669"/>
    <property type="project" value="UniProtKB-UniRule"/>
</dbReference>
<keyword evidence="4 11" id="KW-0808">Transferase</keyword>
<evidence type="ECO:0000256" key="2">
    <source>
        <dbReference type="ARBA" id="ARBA00001946"/>
    </source>
</evidence>
<reference evidence="12" key="2">
    <citation type="submission" date="2020-09" db="EMBL/GenBank/DDBJ databases">
        <authorList>
            <person name="Sun Q."/>
            <person name="Zhou Y."/>
        </authorList>
    </citation>
    <scope>NUCLEOTIDE SEQUENCE</scope>
    <source>
        <strain evidence="12">CGMCC 1.12785</strain>
    </source>
</reference>
<sequence length="297" mass="29417">MRPLIAPALVKQHQPLIQFITNTVVQQFSANVALALGASPAMVDHDLDAADFARVASGLVVNFGTPSQRQYDAAAAAVPVAAAAGKPWVLDPVGMGIPYRTGQITRTAAAGPSVVRGNASEIAALAGQGSGGRGVESTDEVDAVIDAAIVLALRTGGVVAISGAKDVVVRVEGEEARLTSITGGHPSMPLVIGTGCALGGAVAAYAAAALAGGEEPGPATLARSAAGAHAHFAAAGALAGRVDARPGSFAVAFLDALWELSDADAARIVSLVDLAEETRPVTGEARAAAAAGGEVRA</sequence>
<evidence type="ECO:0000256" key="3">
    <source>
        <dbReference type="ARBA" id="ARBA00004868"/>
    </source>
</evidence>
<dbReference type="GO" id="GO:0009228">
    <property type="term" value="P:thiamine biosynthetic process"/>
    <property type="evidence" value="ECO:0007669"/>
    <property type="project" value="UniProtKB-KW"/>
</dbReference>
<dbReference type="AlphaFoldDB" id="A0A8J2TX42"/>
<comment type="function">
    <text evidence="11">Catalyzes the phosphorylation of the hydroxyl group of 4-methyl-5-beta-hydroxyethylthiazole (THZ).</text>
</comment>
<evidence type="ECO:0000313" key="12">
    <source>
        <dbReference type="EMBL" id="GGA10479.1"/>
    </source>
</evidence>
<feature type="binding site" evidence="11">
    <location>
        <position position="116"/>
    </location>
    <ligand>
        <name>ATP</name>
        <dbReference type="ChEBI" id="CHEBI:30616"/>
    </ligand>
</feature>
<name>A0A8J2TX42_9MICO</name>
<comment type="pathway">
    <text evidence="3 11">Cofactor biosynthesis; thiamine diphosphate biosynthesis; 4-methyl-5-(2-phosphoethyl)-thiazole from 5-(2-hydroxyethyl)-4-methylthiazole: step 1/1.</text>
</comment>
<evidence type="ECO:0000256" key="4">
    <source>
        <dbReference type="ARBA" id="ARBA00022679"/>
    </source>
</evidence>
<dbReference type="EMBL" id="BMFY01000004">
    <property type="protein sequence ID" value="GGA10479.1"/>
    <property type="molecule type" value="Genomic_DNA"/>
</dbReference>
<evidence type="ECO:0000256" key="6">
    <source>
        <dbReference type="ARBA" id="ARBA00022741"/>
    </source>
</evidence>
<feature type="binding site" evidence="11">
    <location>
        <position position="162"/>
    </location>
    <ligand>
        <name>ATP</name>
        <dbReference type="ChEBI" id="CHEBI:30616"/>
    </ligand>
</feature>
<keyword evidence="5 11" id="KW-0479">Metal-binding</keyword>
<comment type="catalytic activity">
    <reaction evidence="1 11">
        <text>5-(2-hydroxyethyl)-4-methylthiazole + ATP = 4-methyl-5-(2-phosphooxyethyl)-thiazole + ADP + H(+)</text>
        <dbReference type="Rhea" id="RHEA:24212"/>
        <dbReference type="ChEBI" id="CHEBI:15378"/>
        <dbReference type="ChEBI" id="CHEBI:17957"/>
        <dbReference type="ChEBI" id="CHEBI:30616"/>
        <dbReference type="ChEBI" id="CHEBI:58296"/>
        <dbReference type="ChEBI" id="CHEBI:456216"/>
        <dbReference type="EC" id="2.7.1.50"/>
    </reaction>
</comment>
<comment type="cofactor">
    <cofactor evidence="2 11">
        <name>Mg(2+)</name>
        <dbReference type="ChEBI" id="CHEBI:18420"/>
    </cofactor>
</comment>
<keyword evidence="13" id="KW-1185">Reference proteome</keyword>
<keyword evidence="10 11" id="KW-0784">Thiamine biosynthesis</keyword>
<dbReference type="UniPathway" id="UPA00060">
    <property type="reaction ID" value="UER00139"/>
</dbReference>
<dbReference type="EC" id="2.7.1.50" evidence="11"/>
<dbReference type="HAMAP" id="MF_00228">
    <property type="entry name" value="Thz_kinase"/>
    <property type="match status" value="1"/>
</dbReference>
<evidence type="ECO:0000256" key="11">
    <source>
        <dbReference type="HAMAP-Rule" id="MF_00228"/>
    </source>
</evidence>
<evidence type="ECO:0000256" key="10">
    <source>
        <dbReference type="ARBA" id="ARBA00022977"/>
    </source>
</evidence>
<dbReference type="Pfam" id="PF02110">
    <property type="entry name" value="HK"/>
    <property type="match status" value="1"/>
</dbReference>
<evidence type="ECO:0000256" key="7">
    <source>
        <dbReference type="ARBA" id="ARBA00022777"/>
    </source>
</evidence>
<dbReference type="GO" id="GO:0005524">
    <property type="term" value="F:ATP binding"/>
    <property type="evidence" value="ECO:0007669"/>
    <property type="project" value="UniProtKB-UniRule"/>
</dbReference>
<keyword evidence="8 11" id="KW-0067">ATP-binding</keyword>
<accession>A0A8J2TX42</accession>
<gene>
    <name evidence="11 12" type="primary">thiM</name>
    <name evidence="12" type="ORF">GCM10011333_11570</name>
</gene>
<feature type="binding site" evidence="11">
    <location>
        <position position="42"/>
    </location>
    <ligand>
        <name>substrate</name>
    </ligand>
</feature>
<dbReference type="InterPro" id="IPR029056">
    <property type="entry name" value="Ribokinase-like"/>
</dbReference>
<dbReference type="InterPro" id="IPR000417">
    <property type="entry name" value="Hyethyz_kinase"/>
</dbReference>
<evidence type="ECO:0000256" key="5">
    <source>
        <dbReference type="ARBA" id="ARBA00022723"/>
    </source>
</evidence>
<dbReference type="GO" id="GO:0009229">
    <property type="term" value="P:thiamine diphosphate biosynthetic process"/>
    <property type="evidence" value="ECO:0007669"/>
    <property type="project" value="UniProtKB-UniRule"/>
</dbReference>
<feature type="binding site" evidence="11">
    <location>
        <position position="193"/>
    </location>
    <ligand>
        <name>substrate</name>
    </ligand>
</feature>
<dbReference type="PRINTS" id="PR01099">
    <property type="entry name" value="HYETHTZKNASE"/>
</dbReference>
<reference evidence="12" key="1">
    <citation type="journal article" date="2014" name="Int. J. Syst. Evol. Microbiol.">
        <title>Complete genome sequence of Corynebacterium casei LMG S-19264T (=DSM 44701T), isolated from a smear-ripened cheese.</title>
        <authorList>
            <consortium name="US DOE Joint Genome Institute (JGI-PGF)"/>
            <person name="Walter F."/>
            <person name="Albersmeier A."/>
            <person name="Kalinowski J."/>
            <person name="Ruckert C."/>
        </authorList>
    </citation>
    <scope>NUCLEOTIDE SEQUENCE</scope>
    <source>
        <strain evidence="12">CGMCC 1.12785</strain>
    </source>
</reference>
<dbReference type="SUPFAM" id="SSF53613">
    <property type="entry name" value="Ribokinase-like"/>
    <property type="match status" value="1"/>
</dbReference>
<dbReference type="NCBIfam" id="NF006830">
    <property type="entry name" value="PRK09355.1"/>
    <property type="match status" value="1"/>
</dbReference>
<dbReference type="Gene3D" id="3.40.1190.20">
    <property type="match status" value="1"/>
</dbReference>
<evidence type="ECO:0000256" key="9">
    <source>
        <dbReference type="ARBA" id="ARBA00022842"/>
    </source>
</evidence>